<feature type="compositionally biased region" description="Polar residues" evidence="1">
    <location>
        <begin position="109"/>
        <end position="125"/>
    </location>
</feature>
<feature type="region of interest" description="Disordered" evidence="1">
    <location>
        <begin position="109"/>
        <end position="234"/>
    </location>
</feature>
<comment type="caution">
    <text evidence="2">The sequence shown here is derived from an EMBL/GenBank/DDBJ whole genome shotgun (WGS) entry which is preliminary data.</text>
</comment>
<evidence type="ECO:0000256" key="1">
    <source>
        <dbReference type="SAM" id="MobiDB-lite"/>
    </source>
</evidence>
<reference evidence="2 3" key="1">
    <citation type="submission" date="2020-02" db="EMBL/GenBank/DDBJ databases">
        <title>A chromosome-scale genome assembly of the black bullhead catfish (Ameiurus melas).</title>
        <authorList>
            <person name="Wen M."/>
            <person name="Zham M."/>
            <person name="Cabau C."/>
            <person name="Klopp C."/>
            <person name="Donnadieu C."/>
            <person name="Roques C."/>
            <person name="Bouchez O."/>
            <person name="Lampietro C."/>
            <person name="Jouanno E."/>
            <person name="Herpin A."/>
            <person name="Louis A."/>
            <person name="Berthelot C."/>
            <person name="Parey E."/>
            <person name="Roest-Crollius H."/>
            <person name="Braasch I."/>
            <person name="Postlethwait J."/>
            <person name="Robinson-Rechavi M."/>
            <person name="Echchiki A."/>
            <person name="Begum T."/>
            <person name="Montfort J."/>
            <person name="Schartl M."/>
            <person name="Bobe J."/>
            <person name="Guiguen Y."/>
        </authorList>
    </citation>
    <scope>NUCLEOTIDE SEQUENCE [LARGE SCALE GENOMIC DNA]</scope>
    <source>
        <strain evidence="2">M_S1</strain>
        <tissue evidence="2">Blood</tissue>
    </source>
</reference>
<evidence type="ECO:0000313" key="2">
    <source>
        <dbReference type="EMBL" id="KAF4084564.1"/>
    </source>
</evidence>
<keyword evidence="3" id="KW-1185">Reference proteome</keyword>
<evidence type="ECO:0000313" key="3">
    <source>
        <dbReference type="Proteomes" id="UP000593565"/>
    </source>
</evidence>
<dbReference type="EMBL" id="JAAGNN010000009">
    <property type="protein sequence ID" value="KAF4084564.1"/>
    <property type="molecule type" value="Genomic_DNA"/>
</dbReference>
<sequence>MEGNQKPQILQPSQLKHNKFARPSCPALSDALGDRVDPQPGDGPVKPQSCTVVLPVSATSHAMLPSSVPTTAPAVSAAAASLSSSTLNSDNLLVLLDTRLRIDESHSPTAHVSNYVQPRRTNQQLGDRHTFSRDRNAPVPVKPRGGEQVGSGRGLRSAFGAHPDLGAPSRTRHLPPPSRGLPCISSASQSSLIPSSHSSGIRKISAPRNEETGSARAQDPSNAWNSRLPKPKSH</sequence>
<name>A0A7J6ANZ0_AMEME</name>
<gene>
    <name evidence="2" type="ORF">AMELA_G00107540</name>
</gene>
<feature type="compositionally biased region" description="Low complexity" evidence="1">
    <location>
        <begin position="185"/>
        <end position="199"/>
    </location>
</feature>
<feature type="compositionally biased region" description="Basic and acidic residues" evidence="1">
    <location>
        <begin position="126"/>
        <end position="136"/>
    </location>
</feature>
<protein>
    <submittedName>
        <fullName evidence="2">Uncharacterized protein</fullName>
    </submittedName>
</protein>
<organism evidence="2 3">
    <name type="scientific">Ameiurus melas</name>
    <name type="common">Black bullhead</name>
    <name type="synonym">Silurus melas</name>
    <dbReference type="NCBI Taxonomy" id="219545"/>
    <lineage>
        <taxon>Eukaryota</taxon>
        <taxon>Metazoa</taxon>
        <taxon>Chordata</taxon>
        <taxon>Craniata</taxon>
        <taxon>Vertebrata</taxon>
        <taxon>Euteleostomi</taxon>
        <taxon>Actinopterygii</taxon>
        <taxon>Neopterygii</taxon>
        <taxon>Teleostei</taxon>
        <taxon>Ostariophysi</taxon>
        <taxon>Siluriformes</taxon>
        <taxon>Ictaluridae</taxon>
        <taxon>Ameiurus</taxon>
    </lineage>
</organism>
<feature type="region of interest" description="Disordered" evidence="1">
    <location>
        <begin position="1"/>
        <end position="46"/>
    </location>
</feature>
<feature type="compositionally biased region" description="Polar residues" evidence="1">
    <location>
        <begin position="1"/>
        <end position="15"/>
    </location>
</feature>
<accession>A0A7J6ANZ0</accession>
<proteinExistence type="predicted"/>
<dbReference type="AlphaFoldDB" id="A0A7J6ANZ0"/>
<dbReference type="Proteomes" id="UP000593565">
    <property type="component" value="Unassembled WGS sequence"/>
</dbReference>